<evidence type="ECO:0000313" key="2">
    <source>
        <dbReference type="Proteomes" id="UP000002640"/>
    </source>
</evidence>
<dbReference type="EMBL" id="JH159154">
    <property type="protein sequence ID" value="EGZ18645.1"/>
    <property type="molecule type" value="Genomic_DNA"/>
</dbReference>
<feature type="non-terminal residue" evidence="1">
    <location>
        <position position="72"/>
    </location>
</feature>
<dbReference type="Proteomes" id="UP000002640">
    <property type="component" value="Unassembled WGS sequence"/>
</dbReference>
<protein>
    <submittedName>
        <fullName evidence="1">Uncharacterized protein</fullName>
    </submittedName>
</protein>
<dbReference type="GeneID" id="20652917"/>
<dbReference type="AlphaFoldDB" id="G4ZH20"/>
<feature type="non-terminal residue" evidence="1">
    <location>
        <position position="1"/>
    </location>
</feature>
<dbReference type="InParanoid" id="G4ZH20"/>
<name>G4ZH20_PHYSP</name>
<proteinExistence type="predicted"/>
<organism evidence="1 2">
    <name type="scientific">Phytophthora sojae (strain P6497)</name>
    <name type="common">Soybean stem and root rot agent</name>
    <name type="synonym">Phytophthora megasperma f. sp. glycines</name>
    <dbReference type="NCBI Taxonomy" id="1094619"/>
    <lineage>
        <taxon>Eukaryota</taxon>
        <taxon>Sar</taxon>
        <taxon>Stramenopiles</taxon>
        <taxon>Oomycota</taxon>
        <taxon>Peronosporomycetes</taxon>
        <taxon>Peronosporales</taxon>
        <taxon>Peronosporaceae</taxon>
        <taxon>Phytophthora</taxon>
    </lineage>
</organism>
<sequence length="72" mass="8176">RKTITKRGEKTVWVKCSGKDEERATAMLLGDWHGNKYAPFIAFKNGVSRHDHVQAVNDAARHGFGVRLRKEV</sequence>
<keyword evidence="2" id="KW-1185">Reference proteome</keyword>
<dbReference type="RefSeq" id="XP_009527703.1">
    <property type="nucleotide sequence ID" value="XM_009529408.1"/>
</dbReference>
<accession>G4ZH20</accession>
<gene>
    <name evidence="1" type="ORF">PHYSODRAFT_450177</name>
</gene>
<evidence type="ECO:0000313" key="1">
    <source>
        <dbReference type="EMBL" id="EGZ18645.1"/>
    </source>
</evidence>
<reference evidence="1 2" key="1">
    <citation type="journal article" date="2006" name="Science">
        <title>Phytophthora genome sequences uncover evolutionary origins and mechanisms of pathogenesis.</title>
        <authorList>
            <person name="Tyler B.M."/>
            <person name="Tripathy S."/>
            <person name="Zhang X."/>
            <person name="Dehal P."/>
            <person name="Jiang R.H."/>
            <person name="Aerts A."/>
            <person name="Arredondo F.D."/>
            <person name="Baxter L."/>
            <person name="Bensasson D."/>
            <person name="Beynon J.L."/>
            <person name="Chapman J."/>
            <person name="Damasceno C.M."/>
            <person name="Dorrance A.E."/>
            <person name="Dou D."/>
            <person name="Dickerman A.W."/>
            <person name="Dubchak I.L."/>
            <person name="Garbelotto M."/>
            <person name="Gijzen M."/>
            <person name="Gordon S.G."/>
            <person name="Govers F."/>
            <person name="Grunwald N.J."/>
            <person name="Huang W."/>
            <person name="Ivors K.L."/>
            <person name="Jones R.W."/>
            <person name="Kamoun S."/>
            <person name="Krampis K."/>
            <person name="Lamour K.H."/>
            <person name="Lee M.K."/>
            <person name="McDonald W.H."/>
            <person name="Medina M."/>
            <person name="Meijer H.J."/>
            <person name="Nordberg E.K."/>
            <person name="Maclean D.J."/>
            <person name="Ospina-Giraldo M.D."/>
            <person name="Morris P.F."/>
            <person name="Phuntumart V."/>
            <person name="Putnam N.H."/>
            <person name="Rash S."/>
            <person name="Rose J.K."/>
            <person name="Sakihama Y."/>
            <person name="Salamov A.A."/>
            <person name="Savidor A."/>
            <person name="Scheuring C.F."/>
            <person name="Smith B.M."/>
            <person name="Sobral B.W."/>
            <person name="Terry A."/>
            <person name="Torto-Alalibo T.A."/>
            <person name="Win J."/>
            <person name="Xu Z."/>
            <person name="Zhang H."/>
            <person name="Grigoriev I.V."/>
            <person name="Rokhsar D.S."/>
            <person name="Boore J.L."/>
        </authorList>
    </citation>
    <scope>NUCLEOTIDE SEQUENCE [LARGE SCALE GENOMIC DNA]</scope>
    <source>
        <strain evidence="1 2">P6497</strain>
    </source>
</reference>
<dbReference type="KEGG" id="psoj:PHYSODRAFT_450177"/>